<evidence type="ECO:0000313" key="2">
    <source>
        <dbReference type="EMBL" id="SEM65974.1"/>
    </source>
</evidence>
<reference evidence="2 3" key="1">
    <citation type="submission" date="2016-10" db="EMBL/GenBank/DDBJ databases">
        <authorList>
            <person name="Varghese N."/>
            <person name="Submissions S."/>
        </authorList>
    </citation>
    <scope>NUCLEOTIDE SEQUENCE [LARGE SCALE GENOMIC DNA]</scope>
    <source>
        <strain evidence="2 3">WC1T17</strain>
    </source>
</reference>
<dbReference type="SMART" id="SM00471">
    <property type="entry name" value="HDc"/>
    <property type="match status" value="1"/>
</dbReference>
<dbReference type="Pfam" id="PF01966">
    <property type="entry name" value="HD"/>
    <property type="match status" value="1"/>
</dbReference>
<comment type="caution">
    <text evidence="2">The sequence shown here is derived from an EMBL/GenBank/DDBJ whole genome shotgun (WGS) entry which is preliminary data.</text>
</comment>
<gene>
    <name evidence="2" type="ORF">SAMN05216431_10663</name>
</gene>
<dbReference type="InterPro" id="IPR006674">
    <property type="entry name" value="HD_domain"/>
</dbReference>
<dbReference type="Proteomes" id="UP000182089">
    <property type="component" value="Unassembled WGS sequence"/>
</dbReference>
<evidence type="ECO:0000259" key="1">
    <source>
        <dbReference type="SMART" id="SM00471"/>
    </source>
</evidence>
<name>A0ABY1ABJ0_9LACO</name>
<accession>A0ABY1ABJ0</accession>
<dbReference type="SUPFAM" id="SSF109604">
    <property type="entry name" value="HD-domain/PDEase-like"/>
    <property type="match status" value="1"/>
</dbReference>
<sequence>MKKEKWRNDAEYMCYVGDLLEKDEVQKLANFTQHHYSTRLEHSISVSYNSYKLAKKLHLNARATARAGLLHDLFYYDWRVTKFDRGTHAWVHPRIALRNAEKLTPLTPREKDIIIKHMWGATICPPKYPEGYIVTLVDKYAATDEYGRHLGQQIMSLIKKRFAQEKA</sequence>
<protein>
    <recommendedName>
        <fullName evidence="1">HD/PDEase domain-containing protein</fullName>
    </recommendedName>
</protein>
<organism evidence="2 3">
    <name type="scientific">Ligilactobacillus ruminis</name>
    <dbReference type="NCBI Taxonomy" id="1623"/>
    <lineage>
        <taxon>Bacteria</taxon>
        <taxon>Bacillati</taxon>
        <taxon>Bacillota</taxon>
        <taxon>Bacilli</taxon>
        <taxon>Lactobacillales</taxon>
        <taxon>Lactobacillaceae</taxon>
        <taxon>Ligilactobacillus</taxon>
    </lineage>
</organism>
<dbReference type="EMBL" id="FOCC01000006">
    <property type="protein sequence ID" value="SEM65974.1"/>
    <property type="molecule type" value="Genomic_DNA"/>
</dbReference>
<feature type="domain" description="HD/PDEase" evidence="1">
    <location>
        <begin position="35"/>
        <end position="152"/>
    </location>
</feature>
<dbReference type="InterPro" id="IPR003607">
    <property type="entry name" value="HD/PDEase_dom"/>
</dbReference>
<dbReference type="CDD" id="cd00077">
    <property type="entry name" value="HDc"/>
    <property type="match status" value="1"/>
</dbReference>
<proteinExistence type="predicted"/>
<dbReference type="Gene3D" id="1.10.3210.10">
    <property type="entry name" value="Hypothetical protein af1432"/>
    <property type="match status" value="1"/>
</dbReference>
<evidence type="ECO:0000313" key="3">
    <source>
        <dbReference type="Proteomes" id="UP000182089"/>
    </source>
</evidence>